<dbReference type="OrthoDB" id="13355at10239"/>
<keyword evidence="2" id="KW-1185">Reference proteome</keyword>
<dbReference type="KEGG" id="vg:26633689"/>
<dbReference type="GeneID" id="26633689"/>
<evidence type="ECO:0000313" key="1">
    <source>
        <dbReference type="EMBL" id="AIZ02069.1"/>
    </source>
</evidence>
<dbReference type="RefSeq" id="YP_009207190.1">
    <property type="nucleotide sequence ID" value="NC_028894.1"/>
</dbReference>
<organism evidence="1 2">
    <name type="scientific">Escherichia phage vB_EcoM_VR20</name>
    <dbReference type="NCBI Taxonomy" id="1567027"/>
    <lineage>
        <taxon>Viruses</taxon>
        <taxon>Duplodnaviria</taxon>
        <taxon>Heunggongvirae</taxon>
        <taxon>Uroviricota</taxon>
        <taxon>Caudoviricetes</taxon>
        <taxon>Pantevenvirales</taxon>
        <taxon>Straboviridae</taxon>
        <taxon>Tevenvirinae</taxon>
        <taxon>Gaprivervirus</taxon>
        <taxon>Gaprivervirus vr20</taxon>
    </lineage>
</organism>
<reference evidence="1 2" key="1">
    <citation type="submission" date="2014-10" db="EMBL/GenBank/DDBJ databases">
        <title>VR bacteriophages - a small but diverse group of low-temperature viruses.</title>
        <authorList>
            <person name="Kaliniene L."/>
            <person name="Meskys R."/>
            <person name="Simoliunas E."/>
            <person name="Zajanckauskaite A."/>
            <person name="Truncaite L."/>
        </authorList>
    </citation>
    <scope>NUCLEOTIDE SEQUENCE [LARGE SCALE GENOMIC DNA]</scope>
</reference>
<sequence>MKPEFIDFDVVSMYVRPIKPLKLEKQNMTIEINKTYQLVEPIIQNAAMVSGYNTLTDALGEGEFIVETFVKSNWFDKAYILHARRLDTNEVEKIMVYEAEIELFKEVEETPIKVGKTYQLIEDDSQFGKTVAMHAGWRVLKGIFGFTPFTVKTVKYHNHQSIFEFTAVNESGDNLEAILYPRESVLLEEVSELGDPIDLLCKPVQIKRPFNSSICGWVTDQWIEDGVELLNVVHAGEFTVVPRSMVVKIYN</sequence>
<proteinExistence type="predicted"/>
<dbReference type="InterPro" id="IPR020230">
    <property type="entry name" value="Tscrpt_reg_MotB"/>
</dbReference>
<accession>A0A0A7HFR6</accession>
<gene>
    <name evidence="1" type="ORF">VR20_011</name>
</gene>
<protein>
    <submittedName>
        <fullName evidence="1">Uncharacterized protein</fullName>
    </submittedName>
</protein>
<name>A0A0A7HFR6_9CAUD</name>
<evidence type="ECO:0000313" key="2">
    <source>
        <dbReference type="Proteomes" id="UP000030716"/>
    </source>
</evidence>
<dbReference type="Proteomes" id="UP000030716">
    <property type="component" value="Segment"/>
</dbReference>
<dbReference type="Pfam" id="PF17613">
    <property type="entry name" value="motB"/>
    <property type="match status" value="1"/>
</dbReference>
<dbReference type="EMBL" id="KP007360">
    <property type="protein sequence ID" value="AIZ02069.1"/>
    <property type="molecule type" value="Genomic_DNA"/>
</dbReference>